<keyword evidence="4" id="KW-1185">Reference proteome</keyword>
<protein>
    <submittedName>
        <fullName evidence="3">GerMN domain-containing protein</fullName>
    </submittedName>
</protein>
<reference evidence="4" key="1">
    <citation type="journal article" date="2019" name="Int. J. Syst. Evol. Microbiol.">
        <title>The Global Catalogue of Microorganisms (GCM) 10K type strain sequencing project: providing services to taxonomists for standard genome sequencing and annotation.</title>
        <authorList>
            <consortium name="The Broad Institute Genomics Platform"/>
            <consortium name="The Broad Institute Genome Sequencing Center for Infectious Disease"/>
            <person name="Wu L."/>
            <person name="Ma J."/>
        </authorList>
    </citation>
    <scope>NUCLEOTIDE SEQUENCE [LARGE SCALE GENOMIC DNA]</scope>
    <source>
        <strain evidence="4">WYCCWR 12678</strain>
    </source>
</reference>
<proteinExistence type="predicted"/>
<evidence type="ECO:0000256" key="1">
    <source>
        <dbReference type="SAM" id="SignalP"/>
    </source>
</evidence>
<dbReference type="RefSeq" id="WP_380025443.1">
    <property type="nucleotide sequence ID" value="NZ_JBHSHC010000065.1"/>
</dbReference>
<evidence type="ECO:0000313" key="4">
    <source>
        <dbReference type="Proteomes" id="UP001596002"/>
    </source>
</evidence>
<feature type="domain" description="GerMN" evidence="2">
    <location>
        <begin position="231"/>
        <end position="316"/>
    </location>
</feature>
<feature type="signal peptide" evidence="1">
    <location>
        <begin position="1"/>
        <end position="20"/>
    </location>
</feature>
<dbReference type="SMART" id="SM00909">
    <property type="entry name" value="Germane"/>
    <property type="match status" value="2"/>
</dbReference>
<dbReference type="EMBL" id="JBHSHC010000065">
    <property type="protein sequence ID" value="MFC4767520.1"/>
    <property type="molecule type" value="Genomic_DNA"/>
</dbReference>
<gene>
    <name evidence="3" type="ORF">ACFO8Q_09110</name>
</gene>
<feature type="chain" id="PRO_5047303780" evidence="1">
    <location>
        <begin position="21"/>
        <end position="335"/>
    </location>
</feature>
<keyword evidence="1" id="KW-0732">Signal</keyword>
<comment type="caution">
    <text evidence="3">The sequence shown here is derived from an EMBL/GenBank/DDBJ whole genome shotgun (WGS) entry which is preliminary data.</text>
</comment>
<accession>A0ABV9PZP1</accession>
<organism evidence="3 4">
    <name type="scientific">Effusibacillus consociatus</name>
    <dbReference type="NCBI Taxonomy" id="1117041"/>
    <lineage>
        <taxon>Bacteria</taxon>
        <taxon>Bacillati</taxon>
        <taxon>Bacillota</taxon>
        <taxon>Bacilli</taxon>
        <taxon>Bacillales</taxon>
        <taxon>Alicyclobacillaceae</taxon>
        <taxon>Effusibacillus</taxon>
    </lineage>
</organism>
<dbReference type="Pfam" id="PF10646">
    <property type="entry name" value="Germane"/>
    <property type="match status" value="2"/>
</dbReference>
<evidence type="ECO:0000313" key="3">
    <source>
        <dbReference type="EMBL" id="MFC4767520.1"/>
    </source>
</evidence>
<feature type="domain" description="GerMN" evidence="2">
    <location>
        <begin position="77"/>
        <end position="168"/>
    </location>
</feature>
<dbReference type="PROSITE" id="PS51257">
    <property type="entry name" value="PROKAR_LIPOPROTEIN"/>
    <property type="match status" value="1"/>
</dbReference>
<dbReference type="Proteomes" id="UP001596002">
    <property type="component" value="Unassembled WGS sequence"/>
</dbReference>
<evidence type="ECO:0000259" key="2">
    <source>
        <dbReference type="SMART" id="SM00909"/>
    </source>
</evidence>
<name>A0ABV9PZP1_9BACL</name>
<dbReference type="InterPro" id="IPR019606">
    <property type="entry name" value="GerMN"/>
</dbReference>
<sequence length="335" mass="35523">MRHKKKILAGVLVVSLAGTAGCGMFTPTSSPIDEPPPGANQAADKKTDTVSATLYFADENGFVVPLRVSIPKAEGPAAQALTFLTPEKSKEFLKGTGLHSVIPEGTKMTVNIDKDGLATVDFGKEVLGLKVPKAEQQLVDAVVWTLTEFPNVKKVQIKVNGNIQAAMPTSGTPIGQPLTRANGINLQVAPNINPAETTKVTLYYEGTNKAGNFSYLVPVTRMIGKTSEDLVKTTIAQLVSGPMTPGLKPTIAASTKLLNVNTTGDTVTLDFENLLTEGASTEQKKVFHSIVLSVLENSPAQKVKITVKGQTPVTAPGLDLSKPMVRPETVNQKQL</sequence>